<dbReference type="GO" id="GO:0044205">
    <property type="term" value="P:'de novo' UMP biosynthetic process"/>
    <property type="evidence" value="ECO:0007669"/>
    <property type="project" value="UniProtKB-UniRule"/>
</dbReference>
<dbReference type="AlphaFoldDB" id="A0A1M6T187"/>
<keyword evidence="6 11" id="KW-0274">FAD</keyword>
<comment type="cofactor">
    <cofactor evidence="11 12">
        <name>FAD</name>
        <dbReference type="ChEBI" id="CHEBI:57692"/>
    </cofactor>
    <text evidence="11 12">Binds 1 FAD per subunit.</text>
</comment>
<dbReference type="GO" id="GO:0009055">
    <property type="term" value="F:electron transfer activity"/>
    <property type="evidence" value="ECO:0007669"/>
    <property type="project" value="UniProtKB-UniRule"/>
</dbReference>
<evidence type="ECO:0000256" key="10">
    <source>
        <dbReference type="ARBA" id="ARBA00023014"/>
    </source>
</evidence>
<dbReference type="RefSeq" id="WP_073112080.1">
    <property type="nucleotide sequence ID" value="NZ_FQZY01000054.1"/>
</dbReference>
<dbReference type="OrthoDB" id="9789468at2"/>
<feature type="domain" description="FAD-binding FR-type" evidence="14">
    <location>
        <begin position="4"/>
        <end position="105"/>
    </location>
</feature>
<dbReference type="InterPro" id="IPR037117">
    <property type="entry name" value="Dihydroorotate_DH_ele_sf"/>
</dbReference>
<gene>
    <name evidence="11" type="primary">pyrK</name>
    <name evidence="15" type="ORF">SAMN02745243_03100</name>
</gene>
<dbReference type="Gene3D" id="3.40.50.80">
    <property type="entry name" value="Nucleotide-binding domain of ferredoxin-NADP reductase (FNR) module"/>
    <property type="match status" value="1"/>
</dbReference>
<keyword evidence="7 11" id="KW-0665">Pyrimidine biosynthesis</keyword>
<comment type="subunit">
    <text evidence="11">Heterotetramer of 2 PyrK and 2 PyrD type B subunits.</text>
</comment>
<feature type="binding site" evidence="11 12">
    <location>
        <begin position="54"/>
        <end position="57"/>
    </location>
    <ligand>
        <name>FAD</name>
        <dbReference type="ChEBI" id="CHEBI:57692"/>
    </ligand>
</feature>
<dbReference type="Proteomes" id="UP000184301">
    <property type="component" value="Unassembled WGS sequence"/>
</dbReference>
<evidence type="ECO:0000256" key="4">
    <source>
        <dbReference type="ARBA" id="ARBA00022714"/>
    </source>
</evidence>
<keyword evidence="16" id="KW-1185">Reference proteome</keyword>
<comment type="cofactor">
    <cofactor evidence="13">
        <name>[2Fe-2S] cluster</name>
        <dbReference type="ChEBI" id="CHEBI:190135"/>
    </cofactor>
    <text evidence="13">Binds 1 [2Fe-2S] cluster per subunit.</text>
</comment>
<evidence type="ECO:0000256" key="7">
    <source>
        <dbReference type="ARBA" id="ARBA00022975"/>
    </source>
</evidence>
<dbReference type="PANTHER" id="PTHR43513">
    <property type="entry name" value="DIHYDROOROTATE DEHYDROGENASE B (NAD(+)), ELECTRON TRANSFER SUBUNIT"/>
    <property type="match status" value="1"/>
</dbReference>
<feature type="binding site" evidence="11 13">
    <location>
        <position position="247"/>
    </location>
    <ligand>
        <name>[2Fe-2S] cluster</name>
        <dbReference type="ChEBI" id="CHEBI:190135"/>
    </ligand>
</feature>
<organism evidence="15 16">
    <name type="scientific">Hespellia stercorisuis DSM 15480</name>
    <dbReference type="NCBI Taxonomy" id="1121950"/>
    <lineage>
        <taxon>Bacteria</taxon>
        <taxon>Bacillati</taxon>
        <taxon>Bacillota</taxon>
        <taxon>Clostridia</taxon>
        <taxon>Lachnospirales</taxon>
        <taxon>Lachnospiraceae</taxon>
        <taxon>Hespellia</taxon>
    </lineage>
</organism>
<comment type="pathway">
    <text evidence="11">Pyrimidine metabolism; UMP biosynthesis via de novo pathway; orotate from (S)-dihydroorotate (NAD(+) route): step 1/1.</text>
</comment>
<dbReference type="PROSITE" id="PS51384">
    <property type="entry name" value="FAD_FR"/>
    <property type="match status" value="1"/>
</dbReference>
<feature type="binding site" evidence="11 13">
    <location>
        <position position="225"/>
    </location>
    <ligand>
        <name>[2Fe-2S] cluster</name>
        <dbReference type="ChEBI" id="CHEBI:190135"/>
    </ligand>
</feature>
<accession>A0A1M6T187</accession>
<dbReference type="InterPro" id="IPR019480">
    <property type="entry name" value="Dihydroorotate_DH_Fe-S-bd"/>
</dbReference>
<keyword evidence="9 11" id="KW-0408">Iron</keyword>
<comment type="function">
    <text evidence="11">Responsible for channeling the electrons from the oxidation of dihydroorotate from the FMN redox center in the PyrD type B subunit to the ultimate electron acceptor NAD(+).</text>
</comment>
<evidence type="ECO:0000313" key="16">
    <source>
        <dbReference type="Proteomes" id="UP000184301"/>
    </source>
</evidence>
<dbReference type="SUPFAM" id="SSF63380">
    <property type="entry name" value="Riboflavin synthase domain-like"/>
    <property type="match status" value="1"/>
</dbReference>
<evidence type="ECO:0000313" key="15">
    <source>
        <dbReference type="EMBL" id="SHK50745.1"/>
    </source>
</evidence>
<evidence type="ECO:0000256" key="5">
    <source>
        <dbReference type="ARBA" id="ARBA00022723"/>
    </source>
</evidence>
<dbReference type="STRING" id="1121950.SAMN02745243_03100"/>
<sequence length="260" mass="27914">MAGKYKESVTVVSQESIAEEIYSLWLQTADIAEHAVPGQFISMYTNDGSRLLPRPISICEIDRAKGQLRVVYRVTGPDTGTEQFAALKQGETIEVLGPLGNGFPLEAGKGRKAFLIGGGIGVPPILELAKQLDAEKQIVVGYRDTQFLLDEFGQNGAVFVATEDGSAGTKGNVMDAVAANELTADIIYACGPTPMLRAIKAYAQEHDIECYLSLEEKMACGVGACLGCVCQSRDKDAHSNVHNKRVCKDGPVFLATEVEL</sequence>
<dbReference type="PRINTS" id="PR00409">
    <property type="entry name" value="PHDIOXRDTASE"/>
</dbReference>
<keyword evidence="4 11" id="KW-0001">2Fe-2S</keyword>
<dbReference type="Gene3D" id="2.40.30.10">
    <property type="entry name" value="Translation factors"/>
    <property type="match status" value="1"/>
</dbReference>
<keyword evidence="10 11" id="KW-0411">Iron-sulfur</keyword>
<dbReference type="InterPro" id="IPR039261">
    <property type="entry name" value="FNR_nucleotide-bd"/>
</dbReference>
<dbReference type="Pfam" id="PF00970">
    <property type="entry name" value="FAD_binding_6"/>
    <property type="match status" value="1"/>
</dbReference>
<evidence type="ECO:0000256" key="6">
    <source>
        <dbReference type="ARBA" id="ARBA00022827"/>
    </source>
</evidence>
<comment type="cofactor">
    <cofactor evidence="11">
        <name>[2Fe-2S] cluster</name>
        <dbReference type="ChEBI" id="CHEBI:190135"/>
    </cofactor>
    <text evidence="11">Binds 1 [2Fe-2S] cluster per subunit.</text>
</comment>
<dbReference type="Pfam" id="PF10418">
    <property type="entry name" value="DHODB_Fe-S_bind"/>
    <property type="match status" value="1"/>
</dbReference>
<dbReference type="UniPathway" id="UPA00070">
    <property type="reaction ID" value="UER00945"/>
</dbReference>
<dbReference type="InterPro" id="IPR008333">
    <property type="entry name" value="Cbr1-like_FAD-bd_dom"/>
</dbReference>
<dbReference type="GO" id="GO:0050660">
    <property type="term" value="F:flavin adenine dinucleotide binding"/>
    <property type="evidence" value="ECO:0007669"/>
    <property type="project" value="InterPro"/>
</dbReference>
<dbReference type="PIRSF" id="PIRSF006816">
    <property type="entry name" value="Cyc3_hyd_g"/>
    <property type="match status" value="1"/>
</dbReference>
<dbReference type="InterPro" id="IPR017927">
    <property type="entry name" value="FAD-bd_FR_type"/>
</dbReference>
<feature type="binding site" evidence="11 13">
    <location>
        <position position="220"/>
    </location>
    <ligand>
        <name>[2Fe-2S] cluster</name>
        <dbReference type="ChEBI" id="CHEBI:190135"/>
    </ligand>
</feature>
<dbReference type="GO" id="GO:0016491">
    <property type="term" value="F:oxidoreductase activity"/>
    <property type="evidence" value="ECO:0007669"/>
    <property type="project" value="InterPro"/>
</dbReference>
<dbReference type="InterPro" id="IPR023455">
    <property type="entry name" value="Dihydroorotate_DHASE_ETsu"/>
</dbReference>
<evidence type="ECO:0000259" key="14">
    <source>
        <dbReference type="PROSITE" id="PS51384"/>
    </source>
</evidence>
<reference evidence="15 16" key="1">
    <citation type="submission" date="2016-11" db="EMBL/GenBank/DDBJ databases">
        <authorList>
            <person name="Jaros S."/>
            <person name="Januszkiewicz K."/>
            <person name="Wedrychowicz H."/>
        </authorList>
    </citation>
    <scope>NUCLEOTIDE SEQUENCE [LARGE SCALE GENOMIC DNA]</scope>
    <source>
        <strain evidence="15 16">DSM 15480</strain>
    </source>
</reference>
<evidence type="ECO:0000256" key="8">
    <source>
        <dbReference type="ARBA" id="ARBA00022982"/>
    </source>
</evidence>
<dbReference type="GO" id="GO:0046872">
    <property type="term" value="F:metal ion binding"/>
    <property type="evidence" value="ECO:0007669"/>
    <property type="project" value="UniProtKB-KW"/>
</dbReference>
<feature type="binding site" evidence="11 13">
    <location>
        <position position="228"/>
    </location>
    <ligand>
        <name>[2Fe-2S] cluster</name>
        <dbReference type="ChEBI" id="CHEBI:190135"/>
    </ligand>
</feature>
<evidence type="ECO:0000256" key="11">
    <source>
        <dbReference type="HAMAP-Rule" id="MF_01211"/>
    </source>
</evidence>
<name>A0A1M6T187_9FIRM</name>
<dbReference type="SUPFAM" id="SSF52343">
    <property type="entry name" value="Ferredoxin reductase-like, C-terminal NADP-linked domain"/>
    <property type="match status" value="1"/>
</dbReference>
<feature type="binding site" evidence="11 12">
    <location>
        <begin position="71"/>
        <end position="73"/>
    </location>
    <ligand>
        <name>FAD</name>
        <dbReference type="ChEBI" id="CHEBI:57692"/>
    </ligand>
</feature>
<keyword evidence="2 11" id="KW-0813">Transport</keyword>
<dbReference type="InterPro" id="IPR012165">
    <property type="entry name" value="Cyt_c3_hydrogenase_gsu"/>
</dbReference>
<dbReference type="HAMAP" id="MF_01211">
    <property type="entry name" value="DHODB_Fe_S_bind"/>
    <property type="match status" value="1"/>
</dbReference>
<evidence type="ECO:0000256" key="1">
    <source>
        <dbReference type="ARBA" id="ARBA00006422"/>
    </source>
</evidence>
<dbReference type="Gene3D" id="2.10.240.10">
    <property type="entry name" value="Dihydroorotate dehydrogenase, electron transfer subunit"/>
    <property type="match status" value="1"/>
</dbReference>
<keyword evidence="5 11" id="KW-0479">Metal-binding</keyword>
<keyword evidence="8 11" id="KW-0249">Electron transport</keyword>
<comment type="similarity">
    <text evidence="1 11">Belongs to the PyrK family.</text>
</comment>
<dbReference type="EMBL" id="FQZY01000054">
    <property type="protein sequence ID" value="SHK50745.1"/>
    <property type="molecule type" value="Genomic_DNA"/>
</dbReference>
<feature type="binding site" evidence="11 12">
    <location>
        <begin position="80"/>
        <end position="81"/>
    </location>
    <ligand>
        <name>FAD</name>
        <dbReference type="ChEBI" id="CHEBI:57692"/>
    </ligand>
</feature>
<dbReference type="CDD" id="cd06218">
    <property type="entry name" value="DHOD_e_trans"/>
    <property type="match status" value="1"/>
</dbReference>
<keyword evidence="3 11" id="KW-0285">Flavoprotein</keyword>
<evidence type="ECO:0000256" key="9">
    <source>
        <dbReference type="ARBA" id="ARBA00023004"/>
    </source>
</evidence>
<dbReference type="GO" id="GO:0051537">
    <property type="term" value="F:2 iron, 2 sulfur cluster binding"/>
    <property type="evidence" value="ECO:0007669"/>
    <property type="project" value="UniProtKB-KW"/>
</dbReference>
<evidence type="ECO:0000256" key="2">
    <source>
        <dbReference type="ARBA" id="ARBA00022448"/>
    </source>
</evidence>
<evidence type="ECO:0000256" key="3">
    <source>
        <dbReference type="ARBA" id="ARBA00022630"/>
    </source>
</evidence>
<proteinExistence type="inferred from homology"/>
<dbReference type="InterPro" id="IPR050353">
    <property type="entry name" value="PyrK_electron_transfer"/>
</dbReference>
<evidence type="ECO:0000256" key="13">
    <source>
        <dbReference type="PIRSR" id="PIRSR006816-2"/>
    </source>
</evidence>
<dbReference type="PANTHER" id="PTHR43513:SF3">
    <property type="entry name" value="DIHYDROOROTATE DEHYDROGENASE B (NAD(+)), ELECTRON TRANSFER SUBUNIT-RELATED"/>
    <property type="match status" value="1"/>
</dbReference>
<evidence type="ECO:0000256" key="12">
    <source>
        <dbReference type="PIRSR" id="PIRSR006816-1"/>
    </source>
</evidence>
<dbReference type="InterPro" id="IPR017938">
    <property type="entry name" value="Riboflavin_synthase-like_b-brl"/>
</dbReference>
<protein>
    <recommendedName>
        <fullName evidence="11">Dihydroorotate dehydrogenase B (NAD(+)), electron transfer subunit</fullName>
    </recommendedName>
    <alternativeName>
        <fullName evidence="11">Dihydroorotate oxidase B, electron transfer subunit</fullName>
    </alternativeName>
</protein>